<dbReference type="OrthoDB" id="5390271at2759"/>
<comment type="caution">
    <text evidence="1">The sequence shown here is derived from an EMBL/GenBank/DDBJ whole genome shotgun (WGS) entry which is preliminary data.</text>
</comment>
<dbReference type="STRING" id="42249.A0A317SIA2"/>
<dbReference type="EMBL" id="PYWC01000064">
    <property type="protein sequence ID" value="PWW74209.1"/>
    <property type="molecule type" value="Genomic_DNA"/>
</dbReference>
<protein>
    <submittedName>
        <fullName evidence="1">Uncharacterized protein</fullName>
    </submittedName>
</protein>
<name>A0A317SIA2_9PEZI</name>
<dbReference type="AlphaFoldDB" id="A0A317SIA2"/>
<accession>A0A317SIA2</accession>
<sequence>VNKLAGVLVDQEKHNISEMSYRSTHARRQKVLGVDHLNSITSIHNLDSILKDQGKEGEMLYWSMLERRERVLGVGHSNTVASVNNLACMPPD</sequence>
<dbReference type="Pfam" id="PF13374">
    <property type="entry name" value="TPR_10"/>
    <property type="match status" value="1"/>
</dbReference>
<gene>
    <name evidence="1" type="ORF">C7212DRAFT_210367</name>
</gene>
<evidence type="ECO:0000313" key="1">
    <source>
        <dbReference type="EMBL" id="PWW74209.1"/>
    </source>
</evidence>
<organism evidence="1 2">
    <name type="scientific">Tuber magnatum</name>
    <name type="common">white Piedmont truffle</name>
    <dbReference type="NCBI Taxonomy" id="42249"/>
    <lineage>
        <taxon>Eukaryota</taxon>
        <taxon>Fungi</taxon>
        <taxon>Dikarya</taxon>
        <taxon>Ascomycota</taxon>
        <taxon>Pezizomycotina</taxon>
        <taxon>Pezizomycetes</taxon>
        <taxon>Pezizales</taxon>
        <taxon>Tuberaceae</taxon>
        <taxon>Tuber</taxon>
    </lineage>
</organism>
<reference evidence="1 2" key="1">
    <citation type="submission" date="2018-03" db="EMBL/GenBank/DDBJ databases">
        <title>Genomes of Pezizomycetes fungi and the evolution of truffles.</title>
        <authorList>
            <person name="Murat C."/>
            <person name="Payen T."/>
            <person name="Noel B."/>
            <person name="Kuo A."/>
            <person name="Martin F.M."/>
        </authorList>
    </citation>
    <scope>NUCLEOTIDE SEQUENCE [LARGE SCALE GENOMIC DNA]</scope>
    <source>
        <strain evidence="1">091103-1</strain>
    </source>
</reference>
<dbReference type="InterPro" id="IPR011990">
    <property type="entry name" value="TPR-like_helical_dom_sf"/>
</dbReference>
<dbReference type="Gene3D" id="1.25.40.10">
    <property type="entry name" value="Tetratricopeptide repeat domain"/>
    <property type="match status" value="1"/>
</dbReference>
<feature type="non-terminal residue" evidence="1">
    <location>
        <position position="1"/>
    </location>
</feature>
<keyword evidence="2" id="KW-1185">Reference proteome</keyword>
<dbReference type="Proteomes" id="UP000246991">
    <property type="component" value="Unassembled WGS sequence"/>
</dbReference>
<evidence type="ECO:0000313" key="2">
    <source>
        <dbReference type="Proteomes" id="UP000246991"/>
    </source>
</evidence>
<proteinExistence type="predicted"/>